<dbReference type="EMBL" id="LKCM01000030">
    <property type="protein sequence ID" value="KPQ45044.1"/>
    <property type="molecule type" value="Genomic_DNA"/>
</dbReference>
<feature type="transmembrane region" description="Helical" evidence="1">
    <location>
        <begin position="107"/>
        <end position="129"/>
    </location>
</feature>
<name>A0A0P7ZLL2_9EURY</name>
<reference evidence="2 3" key="1">
    <citation type="submission" date="2015-09" db="EMBL/GenBank/DDBJ databases">
        <title>A metagenomics-based metabolic model of nitrate-dependent anaerobic oxidation of methane by Methanoperedens-like archaea.</title>
        <authorList>
            <person name="Arshad A."/>
            <person name="Speth D.R."/>
            <person name="De Graaf R.M."/>
            <person name="Op Den Camp H.J."/>
            <person name="Jetten M.S."/>
            <person name="Welte C.U."/>
        </authorList>
    </citation>
    <scope>NUCLEOTIDE SEQUENCE [LARGE SCALE GENOMIC DNA]</scope>
</reference>
<feature type="transmembrane region" description="Helical" evidence="1">
    <location>
        <begin position="12"/>
        <end position="32"/>
    </location>
</feature>
<protein>
    <submittedName>
        <fullName evidence="2">VIT family protein</fullName>
    </submittedName>
</protein>
<sequence length="167" mass="17921">MNSKYPNQLVTGVSFGITSGVITALGMIVGLHEATSSRLAVFAGIVVMAIADGMADAAGFHVVEEAELENGKAKHSSREVWMTTFFTFLGVCGFILTFAVPILIYDLGFAVIVDIVWGILLIVALNIYIAKLKNESAIKLVIEHVSLAVVVITISYFTGKLISGWIQ</sequence>
<gene>
    <name evidence="2" type="ORF">MPEBLZ_00369</name>
</gene>
<feature type="transmembrane region" description="Helical" evidence="1">
    <location>
        <begin position="39"/>
        <end position="60"/>
    </location>
</feature>
<dbReference type="AlphaFoldDB" id="A0A0P7ZLL2"/>
<keyword evidence="1" id="KW-0472">Membrane</keyword>
<keyword evidence="1" id="KW-0812">Transmembrane</keyword>
<organism evidence="2 3">
    <name type="scientific">Candidatus Methanoperedens nitratireducens</name>
    <dbReference type="NCBI Taxonomy" id="1392998"/>
    <lineage>
        <taxon>Archaea</taxon>
        <taxon>Methanobacteriati</taxon>
        <taxon>Methanobacteriota</taxon>
        <taxon>Stenosarchaea group</taxon>
        <taxon>Methanomicrobia</taxon>
        <taxon>Methanosarcinales</taxon>
        <taxon>ANME-2 cluster</taxon>
        <taxon>Candidatus Methanoperedentaceae</taxon>
        <taxon>Candidatus Methanoperedens</taxon>
    </lineage>
</organism>
<evidence type="ECO:0000256" key="1">
    <source>
        <dbReference type="SAM" id="Phobius"/>
    </source>
</evidence>
<proteinExistence type="predicted"/>
<dbReference type="Proteomes" id="UP000050360">
    <property type="component" value="Unassembled WGS sequence"/>
</dbReference>
<comment type="caution">
    <text evidence="2">The sequence shown here is derived from an EMBL/GenBank/DDBJ whole genome shotgun (WGS) entry which is preliminary data.</text>
</comment>
<feature type="transmembrane region" description="Helical" evidence="1">
    <location>
        <begin position="141"/>
        <end position="159"/>
    </location>
</feature>
<accession>A0A0P7ZLL2</accession>
<evidence type="ECO:0000313" key="2">
    <source>
        <dbReference type="EMBL" id="KPQ45044.1"/>
    </source>
</evidence>
<keyword evidence="1" id="KW-1133">Transmembrane helix</keyword>
<feature type="transmembrane region" description="Helical" evidence="1">
    <location>
        <begin position="80"/>
        <end position="100"/>
    </location>
</feature>
<evidence type="ECO:0000313" key="3">
    <source>
        <dbReference type="Proteomes" id="UP000050360"/>
    </source>
</evidence>